<dbReference type="Gene3D" id="3.20.70.20">
    <property type="match status" value="1"/>
</dbReference>
<evidence type="ECO:0000313" key="16">
    <source>
        <dbReference type="Proteomes" id="UP000701698"/>
    </source>
</evidence>
<keyword evidence="8" id="KW-0215">Deoxyribonucleotide synthesis</keyword>
<comment type="caution">
    <text evidence="15">The sequence shown here is derived from an EMBL/GenBank/DDBJ whole genome shotgun (WGS) entry which is preliminary data.</text>
</comment>
<comment type="function">
    <text evidence="13">Catalyzes the reduction of ribonucleotides to deoxyribonucleotides. May function to provide a pool of deoxyribonucleotide precursors for DNA repair during oxygen limitation and/or for immediate growth after restoration of oxygen.</text>
</comment>
<dbReference type="Pfam" id="PF02867">
    <property type="entry name" value="Ribonuc_red_lgC"/>
    <property type="match status" value="1"/>
</dbReference>
<dbReference type="EMBL" id="JAGQKX010000023">
    <property type="protein sequence ID" value="MCA9390034.1"/>
    <property type="molecule type" value="Genomic_DNA"/>
</dbReference>
<reference evidence="15" key="2">
    <citation type="journal article" date="2021" name="Microbiome">
        <title>Successional dynamics and alternative stable states in a saline activated sludge microbial community over 9 years.</title>
        <authorList>
            <person name="Wang Y."/>
            <person name="Ye J."/>
            <person name="Ju F."/>
            <person name="Liu L."/>
            <person name="Boyd J.A."/>
            <person name="Deng Y."/>
            <person name="Parks D.H."/>
            <person name="Jiang X."/>
            <person name="Yin X."/>
            <person name="Woodcroft B.J."/>
            <person name="Tyson G.W."/>
            <person name="Hugenholtz P."/>
            <person name="Polz M.F."/>
            <person name="Zhang T."/>
        </authorList>
    </citation>
    <scope>NUCLEOTIDE SEQUENCE</scope>
    <source>
        <strain evidence="15">HKST-UBA01</strain>
    </source>
</reference>
<evidence type="ECO:0000256" key="9">
    <source>
        <dbReference type="ARBA" id="ARBA00023157"/>
    </source>
</evidence>
<comment type="similarity">
    <text evidence="2 13">Belongs to the ribonucleoside diphosphate reductase class-2 family.</text>
</comment>
<evidence type="ECO:0000256" key="4">
    <source>
        <dbReference type="ARBA" id="ARBA00022634"/>
    </source>
</evidence>
<evidence type="ECO:0000256" key="12">
    <source>
        <dbReference type="PROSITE-ProRule" id="PRU00492"/>
    </source>
</evidence>
<proteinExistence type="inferred from homology"/>
<dbReference type="GO" id="GO:0071897">
    <property type="term" value="P:DNA biosynthetic process"/>
    <property type="evidence" value="ECO:0007669"/>
    <property type="project" value="UniProtKB-KW"/>
</dbReference>
<comment type="catalytic activity">
    <reaction evidence="11 13">
        <text>a 2'-deoxyribonucleoside 5'-diphosphate + [thioredoxin]-disulfide + H2O = a ribonucleoside 5'-diphosphate + [thioredoxin]-dithiol</text>
        <dbReference type="Rhea" id="RHEA:23252"/>
        <dbReference type="Rhea" id="RHEA-COMP:10698"/>
        <dbReference type="Rhea" id="RHEA-COMP:10700"/>
        <dbReference type="ChEBI" id="CHEBI:15377"/>
        <dbReference type="ChEBI" id="CHEBI:29950"/>
        <dbReference type="ChEBI" id="CHEBI:50058"/>
        <dbReference type="ChEBI" id="CHEBI:57930"/>
        <dbReference type="ChEBI" id="CHEBI:73316"/>
        <dbReference type="EC" id="1.17.4.1"/>
    </reaction>
</comment>
<evidence type="ECO:0000256" key="2">
    <source>
        <dbReference type="ARBA" id="ARBA00007405"/>
    </source>
</evidence>
<dbReference type="PRINTS" id="PR01183">
    <property type="entry name" value="RIBORDTASEM1"/>
</dbReference>
<keyword evidence="10 13" id="KW-0170">Cobalt</keyword>
<dbReference type="GO" id="GO:0031419">
    <property type="term" value="F:cobalamin binding"/>
    <property type="evidence" value="ECO:0007669"/>
    <property type="project" value="UniProtKB-KW"/>
</dbReference>
<dbReference type="PANTHER" id="PTHR43371:SF1">
    <property type="entry name" value="RIBONUCLEOSIDE-DIPHOSPHATE REDUCTASE"/>
    <property type="match status" value="1"/>
</dbReference>
<dbReference type="GO" id="GO:0009263">
    <property type="term" value="P:deoxyribonucleotide biosynthetic process"/>
    <property type="evidence" value="ECO:0007669"/>
    <property type="project" value="UniProtKB-KW"/>
</dbReference>
<feature type="domain" description="ATP-cone" evidence="14">
    <location>
        <begin position="7"/>
        <end position="99"/>
    </location>
</feature>
<gene>
    <name evidence="15" type="ORF">KC571_01410</name>
</gene>
<evidence type="ECO:0000256" key="10">
    <source>
        <dbReference type="ARBA" id="ARBA00023285"/>
    </source>
</evidence>
<dbReference type="PANTHER" id="PTHR43371">
    <property type="entry name" value="VITAMIN B12-DEPENDENT RIBONUCLEOTIDE REDUCTASE"/>
    <property type="match status" value="1"/>
</dbReference>
<dbReference type="AlphaFoldDB" id="A0A955LGB3"/>
<dbReference type="NCBIfam" id="TIGR02504">
    <property type="entry name" value="NrdJ_Z"/>
    <property type="match status" value="1"/>
</dbReference>
<evidence type="ECO:0000259" key="14">
    <source>
        <dbReference type="PROSITE" id="PS51161"/>
    </source>
</evidence>
<dbReference type="InterPro" id="IPR013344">
    <property type="entry name" value="RNR_NrdJ/NrdZ"/>
</dbReference>
<keyword evidence="5 12" id="KW-0547">Nucleotide-binding</keyword>
<dbReference type="InterPro" id="IPR008926">
    <property type="entry name" value="RNR_R1-su_N"/>
</dbReference>
<dbReference type="InterPro" id="IPR000788">
    <property type="entry name" value="RNR_lg_C"/>
</dbReference>
<accession>A0A955LGB3</accession>
<dbReference type="PROSITE" id="PS51161">
    <property type="entry name" value="ATP_CONE"/>
    <property type="match status" value="1"/>
</dbReference>
<dbReference type="Proteomes" id="UP000701698">
    <property type="component" value="Unassembled WGS sequence"/>
</dbReference>
<evidence type="ECO:0000256" key="8">
    <source>
        <dbReference type="ARBA" id="ARBA00023116"/>
    </source>
</evidence>
<dbReference type="InterPro" id="IPR050862">
    <property type="entry name" value="RdRp_reductase_class-2"/>
</dbReference>
<keyword evidence="9" id="KW-1015">Disulfide bond</keyword>
<reference evidence="15" key="1">
    <citation type="submission" date="2020-04" db="EMBL/GenBank/DDBJ databases">
        <authorList>
            <person name="Zhang T."/>
        </authorList>
    </citation>
    <scope>NUCLEOTIDE SEQUENCE</scope>
    <source>
        <strain evidence="15">HKST-UBA01</strain>
    </source>
</reference>
<dbReference type="GO" id="GO:0005524">
    <property type="term" value="F:ATP binding"/>
    <property type="evidence" value="ECO:0007669"/>
    <property type="project" value="UniProtKB-UniRule"/>
</dbReference>
<keyword evidence="7 13" id="KW-0560">Oxidoreductase</keyword>
<feature type="non-terminal residue" evidence="15">
    <location>
        <position position="539"/>
    </location>
</feature>
<evidence type="ECO:0000256" key="6">
    <source>
        <dbReference type="ARBA" id="ARBA00022840"/>
    </source>
</evidence>
<evidence type="ECO:0000256" key="13">
    <source>
        <dbReference type="RuleBase" id="RU364064"/>
    </source>
</evidence>
<dbReference type="InterPro" id="IPR005144">
    <property type="entry name" value="ATP-cone_dom"/>
</dbReference>
<organism evidence="15 16">
    <name type="scientific">candidate division WWE3 bacterium</name>
    <dbReference type="NCBI Taxonomy" id="2053526"/>
    <lineage>
        <taxon>Bacteria</taxon>
        <taxon>Katanobacteria</taxon>
    </lineage>
</organism>
<evidence type="ECO:0000256" key="7">
    <source>
        <dbReference type="ARBA" id="ARBA00023002"/>
    </source>
</evidence>
<sequence>MSPKPVIKIKKRDGRIVAFDKKRIVLAISKAGEATNAYDKKEAIRLADIVVAILEKTVNGGVPEVEQIQDIVEQCLMAADHYEAAKAYILYRQRHEKIRQEKAALGIVDDLDLPMNALRVLKSRHLKRNADGDVIETPGQLFERVSKALAQVDSDYKHSKKEINQYAQQYYDMMVSGDFIPGGSYLRNAGYGGPMSNCHVLGMPDDIAGIYESIKQTAILTKSAGGGVGFNFSHIRPAGDYIASSGGLSTGPVSFMRIVDMSNTIIGMGGYRKGASMGVLNINHPDILEFINAKQGGRDLTTFNVSVGVTDSFMKAVEKGDEYNLVNPRTNKPVSQLNARAVFDLICSLAHDNGDPGMLFLDTANKTNPLPGLGPLESTNICGEQWLHPYDVCNLGSINLANFVTNGSVDYDKLERITALATRFMDNGVDLSTYAVPEVQEMAKANRRIGLGVMGWADMLIQLEIPYDSDKAITLAKKIMKTIDDTAYNTSSELAREKGNFANYDKSIFKKKKTPMRNAARTTVAPTGSISMVADCSSG</sequence>
<dbReference type="Pfam" id="PF00317">
    <property type="entry name" value="Ribonuc_red_lgN"/>
    <property type="match status" value="1"/>
</dbReference>
<name>A0A955LGB3_UNCKA</name>
<evidence type="ECO:0000256" key="5">
    <source>
        <dbReference type="ARBA" id="ARBA00022741"/>
    </source>
</evidence>
<evidence type="ECO:0000256" key="3">
    <source>
        <dbReference type="ARBA" id="ARBA00022628"/>
    </source>
</evidence>
<dbReference type="SUPFAM" id="SSF48168">
    <property type="entry name" value="R1 subunit of ribonucleotide reductase, N-terminal domain"/>
    <property type="match status" value="1"/>
</dbReference>
<dbReference type="GO" id="GO:0004748">
    <property type="term" value="F:ribonucleoside-diphosphate reductase activity, thioredoxin disulfide as acceptor"/>
    <property type="evidence" value="ECO:0007669"/>
    <property type="project" value="UniProtKB-EC"/>
</dbReference>
<dbReference type="SUPFAM" id="SSF51998">
    <property type="entry name" value="PFL-like glycyl radical enzymes"/>
    <property type="match status" value="1"/>
</dbReference>
<protein>
    <recommendedName>
        <fullName evidence="13">Vitamin B12-dependent ribonucleotide reductase</fullName>
        <ecNumber evidence="13">1.17.4.1</ecNumber>
    </recommendedName>
</protein>
<evidence type="ECO:0000256" key="11">
    <source>
        <dbReference type="ARBA" id="ARBA00047754"/>
    </source>
</evidence>
<evidence type="ECO:0000256" key="1">
    <source>
        <dbReference type="ARBA" id="ARBA00001922"/>
    </source>
</evidence>
<keyword evidence="4 13" id="KW-0237">DNA synthesis</keyword>
<evidence type="ECO:0000313" key="15">
    <source>
        <dbReference type="EMBL" id="MCA9390034.1"/>
    </source>
</evidence>
<dbReference type="Pfam" id="PF03477">
    <property type="entry name" value="ATP-cone"/>
    <property type="match status" value="1"/>
</dbReference>
<comment type="cofactor">
    <cofactor evidence="1 13">
        <name>adenosylcob(III)alamin</name>
        <dbReference type="ChEBI" id="CHEBI:18408"/>
    </cofactor>
</comment>
<keyword evidence="3 13" id="KW-0846">Cobalamin</keyword>
<dbReference type="EC" id="1.17.4.1" evidence="13"/>
<dbReference type="InterPro" id="IPR013509">
    <property type="entry name" value="RNR_lsu_N"/>
</dbReference>
<dbReference type="CDD" id="cd02888">
    <property type="entry name" value="RNR_II_dimer"/>
    <property type="match status" value="1"/>
</dbReference>
<keyword evidence="6 12" id="KW-0067">ATP-binding</keyword>